<dbReference type="CDD" id="cd00114">
    <property type="entry name" value="LIGANc"/>
    <property type="match status" value="1"/>
</dbReference>
<evidence type="ECO:0000256" key="5">
    <source>
        <dbReference type="ARBA" id="ARBA00022763"/>
    </source>
</evidence>
<keyword evidence="5 12" id="KW-0227">DNA damage</keyword>
<dbReference type="Gene3D" id="2.40.50.140">
    <property type="entry name" value="Nucleic acid-binding proteins"/>
    <property type="match status" value="1"/>
</dbReference>
<dbReference type="InterPro" id="IPR001357">
    <property type="entry name" value="BRCT_dom"/>
</dbReference>
<dbReference type="PANTHER" id="PTHR23389:SF9">
    <property type="entry name" value="DNA LIGASE"/>
    <property type="match status" value="1"/>
</dbReference>
<dbReference type="SUPFAM" id="SSF52113">
    <property type="entry name" value="BRCT domain"/>
    <property type="match status" value="1"/>
</dbReference>
<dbReference type="SMART" id="SM00278">
    <property type="entry name" value="HhH1"/>
    <property type="match status" value="2"/>
</dbReference>
<dbReference type="GO" id="GO:0003911">
    <property type="term" value="F:DNA ligase (NAD+) activity"/>
    <property type="evidence" value="ECO:0007669"/>
    <property type="project" value="UniProtKB-EC"/>
</dbReference>
<dbReference type="PROSITE" id="PS01055">
    <property type="entry name" value="DNA_LIGASE_N1"/>
    <property type="match status" value="1"/>
</dbReference>
<evidence type="ECO:0000256" key="11">
    <source>
        <dbReference type="ARBA" id="ARBA00034005"/>
    </source>
</evidence>
<dbReference type="PANTHER" id="PTHR23389">
    <property type="entry name" value="CHROMOSOME TRANSMISSION FIDELITY FACTOR 18"/>
    <property type="match status" value="1"/>
</dbReference>
<accession>A0ABW5CMN7</accession>
<dbReference type="SMART" id="SM00532">
    <property type="entry name" value="LIGANc"/>
    <property type="match status" value="1"/>
</dbReference>
<reference evidence="15" key="1">
    <citation type="journal article" date="2019" name="Int. J. Syst. Evol. Microbiol.">
        <title>The Global Catalogue of Microorganisms (GCM) 10K type strain sequencing project: providing services to taxonomists for standard genome sequencing and annotation.</title>
        <authorList>
            <consortium name="The Broad Institute Genomics Platform"/>
            <consortium name="The Broad Institute Genome Sequencing Center for Infectious Disease"/>
            <person name="Wu L."/>
            <person name="Ma J."/>
        </authorList>
    </citation>
    <scope>NUCLEOTIDE SEQUENCE [LARGE SCALE GENOMIC DNA]</scope>
    <source>
        <strain evidence="15">ZS-35-S2</strain>
    </source>
</reference>
<keyword evidence="2 12" id="KW-0436">Ligase</keyword>
<evidence type="ECO:0000259" key="13">
    <source>
        <dbReference type="PROSITE" id="PS50172"/>
    </source>
</evidence>
<dbReference type="InterPro" id="IPR013840">
    <property type="entry name" value="DNAligase_N"/>
</dbReference>
<dbReference type="SMART" id="SM00292">
    <property type="entry name" value="BRCT"/>
    <property type="match status" value="1"/>
</dbReference>
<dbReference type="EC" id="6.5.1.2" evidence="12"/>
<keyword evidence="10 12" id="KW-0464">Manganese</keyword>
<comment type="caution">
    <text evidence="14">The sequence shown here is derived from an EMBL/GenBank/DDBJ whole genome shotgun (WGS) entry which is preliminary data.</text>
</comment>
<feature type="binding site" evidence="12">
    <location>
        <position position="348"/>
    </location>
    <ligand>
        <name>NAD(+)</name>
        <dbReference type="ChEBI" id="CHEBI:57540"/>
    </ligand>
</feature>
<evidence type="ECO:0000256" key="9">
    <source>
        <dbReference type="ARBA" id="ARBA00023204"/>
    </source>
</evidence>
<evidence type="ECO:0000256" key="12">
    <source>
        <dbReference type="HAMAP-Rule" id="MF_01588"/>
    </source>
</evidence>
<evidence type="ECO:0000256" key="10">
    <source>
        <dbReference type="ARBA" id="ARBA00023211"/>
    </source>
</evidence>
<dbReference type="InterPro" id="IPR013839">
    <property type="entry name" value="DNAligase_adenylation"/>
</dbReference>
<gene>
    <name evidence="12 14" type="primary">ligA</name>
    <name evidence="14" type="ORF">ACFSKQ_07725</name>
</gene>
<dbReference type="InterPro" id="IPR012340">
    <property type="entry name" value="NA-bd_OB-fold"/>
</dbReference>
<dbReference type="Gene3D" id="6.20.10.30">
    <property type="match status" value="1"/>
</dbReference>
<dbReference type="RefSeq" id="WP_209736963.1">
    <property type="nucleotide sequence ID" value="NZ_CP072611.1"/>
</dbReference>
<dbReference type="Gene3D" id="1.10.287.610">
    <property type="entry name" value="Helix hairpin bin"/>
    <property type="match status" value="1"/>
</dbReference>
<dbReference type="SUPFAM" id="SSF56091">
    <property type="entry name" value="DNA ligase/mRNA capping enzyme, catalytic domain"/>
    <property type="match status" value="1"/>
</dbReference>
<organism evidence="14 15">
    <name type="scientific">Aureimonas populi</name>
    <dbReference type="NCBI Taxonomy" id="1701758"/>
    <lineage>
        <taxon>Bacteria</taxon>
        <taxon>Pseudomonadati</taxon>
        <taxon>Pseudomonadota</taxon>
        <taxon>Alphaproteobacteria</taxon>
        <taxon>Hyphomicrobiales</taxon>
        <taxon>Aurantimonadaceae</taxon>
        <taxon>Aureimonas</taxon>
    </lineage>
</organism>
<dbReference type="NCBIfam" id="NF005932">
    <property type="entry name" value="PRK07956.1"/>
    <property type="match status" value="1"/>
</dbReference>
<dbReference type="PROSITE" id="PS50172">
    <property type="entry name" value="BRCT"/>
    <property type="match status" value="1"/>
</dbReference>
<evidence type="ECO:0000256" key="6">
    <source>
        <dbReference type="ARBA" id="ARBA00022833"/>
    </source>
</evidence>
<dbReference type="Gene3D" id="3.30.470.30">
    <property type="entry name" value="DNA ligase/mRNA capping enzyme"/>
    <property type="match status" value="1"/>
</dbReference>
<proteinExistence type="inferred from homology"/>
<feature type="binding site" evidence="12">
    <location>
        <position position="483"/>
    </location>
    <ligand>
        <name>Zn(2+)</name>
        <dbReference type="ChEBI" id="CHEBI:29105"/>
    </ligand>
</feature>
<dbReference type="InterPro" id="IPR004150">
    <property type="entry name" value="NAD_DNA_ligase_OB"/>
</dbReference>
<dbReference type="Proteomes" id="UP001597371">
    <property type="component" value="Unassembled WGS sequence"/>
</dbReference>
<dbReference type="Pfam" id="PF12826">
    <property type="entry name" value="HHH_2"/>
    <property type="match status" value="1"/>
</dbReference>
<evidence type="ECO:0000256" key="1">
    <source>
        <dbReference type="ARBA" id="ARBA00004067"/>
    </source>
</evidence>
<feature type="domain" description="BRCT" evidence="13">
    <location>
        <begin position="762"/>
        <end position="843"/>
    </location>
</feature>
<feature type="binding site" evidence="12">
    <location>
        <position position="126"/>
    </location>
    <ligand>
        <name>NAD(+)</name>
        <dbReference type="ChEBI" id="CHEBI:57540"/>
    </ligand>
</feature>
<dbReference type="InterPro" id="IPR018239">
    <property type="entry name" value="DNA_ligase_AS"/>
</dbReference>
<dbReference type="Gene3D" id="3.40.50.10190">
    <property type="entry name" value="BRCT domain"/>
    <property type="match status" value="1"/>
</dbReference>
<evidence type="ECO:0000313" key="14">
    <source>
        <dbReference type="EMBL" id="MFD2237353.1"/>
    </source>
</evidence>
<keyword evidence="7 12" id="KW-0460">Magnesium</keyword>
<keyword evidence="8 12" id="KW-0520">NAD</keyword>
<evidence type="ECO:0000256" key="8">
    <source>
        <dbReference type="ARBA" id="ARBA00023027"/>
    </source>
</evidence>
<dbReference type="EMBL" id="JBHUIJ010000008">
    <property type="protein sequence ID" value="MFD2237353.1"/>
    <property type="molecule type" value="Genomic_DNA"/>
</dbReference>
<dbReference type="InterPro" id="IPR036420">
    <property type="entry name" value="BRCT_dom_sf"/>
</dbReference>
<dbReference type="InterPro" id="IPR010994">
    <property type="entry name" value="RuvA_2-like"/>
</dbReference>
<sequence length="843" mass="91769">MSSQSEVEAMDEAAAAAELERLARDLAEHDRRYYENDDPAVSDAQYDLLRRRNAALERRFPHLVRADSPSRKVGSAPSAKFAKITHALPMLSLDNAFTDEDVADFARRVRRFLGLKAEAPLAITAEPKIDGLSLSLRYENGRLVSAATRGDGAVGEDVTANALTIDDIPHRLAGLRPDVFEVRGEVYMTHGDFAALNARLAAGTEEAGDGEGPQAPTRVVRQFANPRNAAAGSLRQKDPEITRSRPLKFFAYAWGEVSEMPAGTQMGMVEALAGMGFSTTLAERAGRLPLMRRLESVDELIEHYHSIEEERASLGYDIDGVVYKVDDLELQGRLGFVSRSPRWAIAHKFAAEKATTVVEAIDINVGRTGKLAPLARLTPVTVGGVVVSNVTLHNEDYIAGRDSNGQPIREGRDIRIGDTVVVQRAGDVIPQVLDVVMEKRPPDAVPFRFPERCPICDSRAVREVNPRTGRPDSVRRCTAGLTCPAQGREGLKHFVSRHAFDIVGFGEAYIETLFDKGILRQPADIFRLEFEPLKEVIEERALALRLEREAKEDAELAARGEAPKVRGARKAYDYAGATRNLLAAIEDRRSVPLDRFIFALGIPDIGEATAKALARHFDDVAALMAGMAEASRQQPGEAWAEIGALEGIGSKTFDRMLEVAQDKAAEPDWNPLRDGGLGLKANQRHALKSRYGEEPAALREALGEAVRTAPGPDFLRLTKDSDIGTVATLSLIHFFEEPHNRDAVSALLDAGVTTTNERSRPPASSPVAGKTVVFTGSLEQMSRDEAKEMAEALGAKVAGSVSKKTDLVVAGPGAGSKLDKARELGIEILDEDGWFHRIGRRGA</sequence>
<evidence type="ECO:0000256" key="7">
    <source>
        <dbReference type="ARBA" id="ARBA00022842"/>
    </source>
</evidence>
<dbReference type="InterPro" id="IPR041663">
    <property type="entry name" value="DisA/LigA_HHH"/>
</dbReference>
<evidence type="ECO:0000313" key="15">
    <source>
        <dbReference type="Proteomes" id="UP001597371"/>
    </source>
</evidence>
<feature type="binding site" evidence="12">
    <location>
        <begin position="43"/>
        <end position="47"/>
    </location>
    <ligand>
        <name>NAD(+)</name>
        <dbReference type="ChEBI" id="CHEBI:57540"/>
    </ligand>
</feature>
<dbReference type="SUPFAM" id="SSF47781">
    <property type="entry name" value="RuvA domain 2-like"/>
    <property type="match status" value="1"/>
</dbReference>
<dbReference type="Gene3D" id="1.10.150.20">
    <property type="entry name" value="5' to 3' exonuclease, C-terminal subdomain"/>
    <property type="match status" value="2"/>
</dbReference>
<keyword evidence="9 12" id="KW-0234">DNA repair</keyword>
<dbReference type="InterPro" id="IPR003583">
    <property type="entry name" value="Hlx-hairpin-Hlx_DNA-bd_motif"/>
</dbReference>
<feature type="binding site" evidence="12">
    <location>
        <begin position="92"/>
        <end position="93"/>
    </location>
    <ligand>
        <name>NAD(+)</name>
        <dbReference type="ChEBI" id="CHEBI:57540"/>
    </ligand>
</feature>
<feature type="active site" description="N6-AMP-lysine intermediate" evidence="12">
    <location>
        <position position="128"/>
    </location>
</feature>
<dbReference type="SUPFAM" id="SSF50249">
    <property type="entry name" value="Nucleic acid-binding proteins"/>
    <property type="match status" value="1"/>
</dbReference>
<comment type="catalytic activity">
    <reaction evidence="11 12">
        <text>NAD(+) + (deoxyribonucleotide)n-3'-hydroxyl + 5'-phospho-(deoxyribonucleotide)m = (deoxyribonucleotide)n+m + AMP + beta-nicotinamide D-nucleotide.</text>
        <dbReference type="EC" id="6.5.1.2"/>
    </reaction>
</comment>
<feature type="binding site" evidence="12">
    <location>
        <position position="149"/>
    </location>
    <ligand>
        <name>NAD(+)</name>
        <dbReference type="ChEBI" id="CHEBI:57540"/>
    </ligand>
</feature>
<dbReference type="InterPro" id="IPR001679">
    <property type="entry name" value="DNA_ligase"/>
</dbReference>
<comment type="similarity">
    <text evidence="12">Belongs to the NAD-dependent DNA ligase family. LigA subfamily.</text>
</comment>
<dbReference type="CDD" id="cd17748">
    <property type="entry name" value="BRCT_DNA_ligase_like"/>
    <property type="match status" value="1"/>
</dbReference>
<evidence type="ECO:0000256" key="3">
    <source>
        <dbReference type="ARBA" id="ARBA00022705"/>
    </source>
</evidence>
<feature type="binding site" evidence="12">
    <location>
        <position position="456"/>
    </location>
    <ligand>
        <name>Zn(2+)</name>
        <dbReference type="ChEBI" id="CHEBI:29105"/>
    </ligand>
</feature>
<evidence type="ECO:0000256" key="2">
    <source>
        <dbReference type="ARBA" id="ARBA00022598"/>
    </source>
</evidence>
<keyword evidence="3 12" id="KW-0235">DNA replication</keyword>
<keyword evidence="15" id="KW-1185">Reference proteome</keyword>
<keyword evidence="4 12" id="KW-0479">Metal-binding</keyword>
<feature type="binding site" evidence="12">
    <location>
        <position position="453"/>
    </location>
    <ligand>
        <name>Zn(2+)</name>
        <dbReference type="ChEBI" id="CHEBI:29105"/>
    </ligand>
</feature>
<feature type="binding site" evidence="12">
    <location>
        <position position="185"/>
    </location>
    <ligand>
        <name>NAD(+)</name>
        <dbReference type="ChEBI" id="CHEBI:57540"/>
    </ligand>
</feature>
<comment type="cofactor">
    <cofactor evidence="12">
        <name>Mg(2+)</name>
        <dbReference type="ChEBI" id="CHEBI:18420"/>
    </cofactor>
    <cofactor evidence="12">
        <name>Mn(2+)</name>
        <dbReference type="ChEBI" id="CHEBI:29035"/>
    </cofactor>
</comment>
<name>A0ABW5CMN7_9HYPH</name>
<feature type="binding site" evidence="12">
    <location>
        <position position="324"/>
    </location>
    <ligand>
        <name>NAD(+)</name>
        <dbReference type="ChEBI" id="CHEBI:57540"/>
    </ligand>
</feature>
<evidence type="ECO:0000256" key="4">
    <source>
        <dbReference type="ARBA" id="ARBA00022723"/>
    </source>
</evidence>
<comment type="caution">
    <text evidence="12">Lacks conserved residue(s) required for the propagation of feature annotation.</text>
</comment>
<dbReference type="HAMAP" id="MF_01588">
    <property type="entry name" value="DNA_ligase_A"/>
    <property type="match status" value="1"/>
</dbReference>
<comment type="function">
    <text evidence="1 12">DNA ligase that catalyzes the formation of phosphodiester linkages between 5'-phosphoryl and 3'-hydroxyl groups in double-stranded DNA using NAD as a coenzyme and as the energy source for the reaction. It is essential for DNA replication and repair of damaged DNA.</text>
</comment>
<dbReference type="Pfam" id="PF00533">
    <property type="entry name" value="BRCT"/>
    <property type="match status" value="1"/>
</dbReference>
<protein>
    <recommendedName>
        <fullName evidence="12">DNA ligase</fullName>
        <ecNumber evidence="12">6.5.1.2</ecNumber>
    </recommendedName>
    <alternativeName>
        <fullName evidence="12">Polydeoxyribonucleotide synthase [NAD(+)]</fullName>
    </alternativeName>
</protein>
<dbReference type="Pfam" id="PF01653">
    <property type="entry name" value="DNA_ligase_aden"/>
    <property type="match status" value="1"/>
</dbReference>
<keyword evidence="6 12" id="KW-0862">Zinc</keyword>
<dbReference type="NCBIfam" id="TIGR00575">
    <property type="entry name" value="dnlj"/>
    <property type="match status" value="1"/>
</dbReference>
<dbReference type="Pfam" id="PF03120">
    <property type="entry name" value="OB_DNA_ligase"/>
    <property type="match status" value="1"/>
</dbReference>